<evidence type="ECO:0000313" key="1">
    <source>
        <dbReference type="EMBL" id="CAK8681417.1"/>
    </source>
</evidence>
<gene>
    <name evidence="1" type="ORF">CVLEPA_LOCUS11619</name>
</gene>
<dbReference type="InterPro" id="IPR038927">
    <property type="entry name" value="C6orf163"/>
</dbReference>
<evidence type="ECO:0000313" key="2">
    <source>
        <dbReference type="Proteomes" id="UP001642483"/>
    </source>
</evidence>
<dbReference type="PANTHER" id="PTHR34645">
    <property type="entry name" value="SIMILAR TO HYPOTHETICAL PROTEIN"/>
    <property type="match status" value="1"/>
</dbReference>
<accession>A0ABP0FP47</accession>
<reference evidence="1 2" key="1">
    <citation type="submission" date="2024-02" db="EMBL/GenBank/DDBJ databases">
        <authorList>
            <person name="Daric V."/>
            <person name="Darras S."/>
        </authorList>
    </citation>
    <scope>NUCLEOTIDE SEQUENCE [LARGE SCALE GENOMIC DNA]</scope>
</reference>
<dbReference type="EMBL" id="CAWYQH010000079">
    <property type="protein sequence ID" value="CAK8681417.1"/>
    <property type="molecule type" value="Genomic_DNA"/>
</dbReference>
<organism evidence="1 2">
    <name type="scientific">Clavelina lepadiformis</name>
    <name type="common">Light-bulb sea squirt</name>
    <name type="synonym">Ascidia lepadiformis</name>
    <dbReference type="NCBI Taxonomy" id="159417"/>
    <lineage>
        <taxon>Eukaryota</taxon>
        <taxon>Metazoa</taxon>
        <taxon>Chordata</taxon>
        <taxon>Tunicata</taxon>
        <taxon>Ascidiacea</taxon>
        <taxon>Aplousobranchia</taxon>
        <taxon>Clavelinidae</taxon>
        <taxon>Clavelina</taxon>
    </lineage>
</organism>
<dbReference type="PANTHER" id="PTHR34645:SF1">
    <property type="entry name" value="GENE 136-RELATED"/>
    <property type="match status" value="1"/>
</dbReference>
<keyword evidence="2" id="KW-1185">Reference proteome</keyword>
<comment type="caution">
    <text evidence="1">The sequence shown here is derived from an EMBL/GenBank/DDBJ whole genome shotgun (WGS) entry which is preliminary data.</text>
</comment>
<protein>
    <submittedName>
        <fullName evidence="1">Uncharacterized protein</fullName>
    </submittedName>
</protein>
<sequence length="343" mass="40186">MAFRPFNFFSEHYTMRERHRVFEMLLLTTKASFVLIVKMAESLPVHVIPVVPRRYEDTKPALNQAFTHDAILDIGNKLALQTQQLVDYEKTEALKKCKQEAWKQAEQYKEECVEKALKVAKIKQDKLIARLNEQHEKVLKKEISRVEGIMQQRGREQVFEEQLAGERKINDMVAKLHTNFAEEKASAVQSARDEERNIAQNHKQELISQHEEALKDQQNRDEEHKLFKLEELRSVMSEEKRQAVLEAEKREKDSADQRVKEVTAHFQNIVQQLNDVIEERARTQQSTEKALSDMEILKNSYVDKLKNTRNAFVAFAESCRPDFFEQQADFLIEMNVIDPDDDV</sequence>
<name>A0ABP0FP47_CLALP</name>
<proteinExistence type="predicted"/>
<dbReference type="Proteomes" id="UP001642483">
    <property type="component" value="Unassembled WGS sequence"/>
</dbReference>